<evidence type="ECO:0000259" key="1">
    <source>
        <dbReference type="Pfam" id="PF07969"/>
    </source>
</evidence>
<dbReference type="InterPro" id="IPR032466">
    <property type="entry name" value="Metal_Hydrolase"/>
</dbReference>
<gene>
    <name evidence="2" type="ORF">TCEB3V08_LOCUS13253</name>
</gene>
<evidence type="ECO:0000313" key="2">
    <source>
        <dbReference type="EMBL" id="CAD7418230.1"/>
    </source>
</evidence>
<dbReference type="InterPro" id="IPR050138">
    <property type="entry name" value="DHOase/Allantoinase_Hydrolase"/>
</dbReference>
<organism evidence="2">
    <name type="scientific">Timema cristinae</name>
    <name type="common">Walking stick</name>
    <dbReference type="NCBI Taxonomy" id="61476"/>
    <lineage>
        <taxon>Eukaryota</taxon>
        <taxon>Metazoa</taxon>
        <taxon>Ecdysozoa</taxon>
        <taxon>Arthropoda</taxon>
        <taxon>Hexapoda</taxon>
        <taxon>Insecta</taxon>
        <taxon>Pterygota</taxon>
        <taxon>Neoptera</taxon>
        <taxon>Polyneoptera</taxon>
        <taxon>Phasmatodea</taxon>
        <taxon>Timematodea</taxon>
        <taxon>Timematoidea</taxon>
        <taxon>Timematidae</taxon>
        <taxon>Timema</taxon>
    </lineage>
</organism>
<dbReference type="InterPro" id="IPR013108">
    <property type="entry name" value="Amidohydro_3"/>
</dbReference>
<name>A0A7R9DNT7_TIMCR</name>
<sequence>MTPVRDLNPDLHVTGKPDWSSPKFYSTCPPMRAMCLELLWKALYKGELDMVVSDHSPSTPDLKKLEQGDFLSAWGGISSLQFGLSLFWTEARLRGFTFLDVTRLLSSAPAKLCGLQDRKGCLKEGMDADLVIWDPFRSFQLMDCLSPPGVASVERGVVIELLAMVP</sequence>
<dbReference type="AlphaFoldDB" id="A0A7R9DNT7"/>
<accession>A0A7R9DNT7</accession>
<dbReference type="SUPFAM" id="SSF51556">
    <property type="entry name" value="Metallo-dependent hydrolases"/>
    <property type="match status" value="1"/>
</dbReference>
<proteinExistence type="predicted"/>
<dbReference type="Gene3D" id="3.20.20.140">
    <property type="entry name" value="Metal-dependent hydrolases"/>
    <property type="match status" value="1"/>
</dbReference>
<dbReference type="PANTHER" id="PTHR43668">
    <property type="entry name" value="ALLANTOINASE"/>
    <property type="match status" value="1"/>
</dbReference>
<dbReference type="Pfam" id="PF07969">
    <property type="entry name" value="Amidohydro_3"/>
    <property type="match status" value="1"/>
</dbReference>
<dbReference type="GO" id="GO:0005737">
    <property type="term" value="C:cytoplasm"/>
    <property type="evidence" value="ECO:0007669"/>
    <property type="project" value="TreeGrafter"/>
</dbReference>
<dbReference type="GO" id="GO:0006145">
    <property type="term" value="P:purine nucleobase catabolic process"/>
    <property type="evidence" value="ECO:0007669"/>
    <property type="project" value="TreeGrafter"/>
</dbReference>
<dbReference type="GO" id="GO:0004038">
    <property type="term" value="F:allantoinase activity"/>
    <property type="evidence" value="ECO:0007669"/>
    <property type="project" value="TreeGrafter"/>
</dbReference>
<protein>
    <recommendedName>
        <fullName evidence="1">Amidohydrolase 3 domain-containing protein</fullName>
    </recommendedName>
</protein>
<reference evidence="2" key="1">
    <citation type="submission" date="2020-11" db="EMBL/GenBank/DDBJ databases">
        <authorList>
            <person name="Tran Van P."/>
        </authorList>
    </citation>
    <scope>NUCLEOTIDE SEQUENCE</scope>
</reference>
<dbReference type="PANTHER" id="PTHR43668:SF2">
    <property type="entry name" value="ALLANTOINASE"/>
    <property type="match status" value="1"/>
</dbReference>
<dbReference type="EMBL" id="OC335487">
    <property type="protein sequence ID" value="CAD7418230.1"/>
    <property type="molecule type" value="Genomic_DNA"/>
</dbReference>
<feature type="domain" description="Amidohydrolase 3" evidence="1">
    <location>
        <begin position="95"/>
        <end position="134"/>
    </location>
</feature>